<evidence type="ECO:0000313" key="2">
    <source>
        <dbReference type="EMBL" id="MBP1935596.1"/>
    </source>
</evidence>
<dbReference type="Proteomes" id="UP001519273">
    <property type="component" value="Unassembled WGS sequence"/>
</dbReference>
<evidence type="ECO:0008006" key="4">
    <source>
        <dbReference type="Google" id="ProtNLM"/>
    </source>
</evidence>
<feature type="region of interest" description="Disordered" evidence="1">
    <location>
        <begin position="41"/>
        <end position="69"/>
    </location>
</feature>
<protein>
    <recommendedName>
        <fullName evidence="4">Integrase catalytic domain-containing protein</fullName>
    </recommendedName>
</protein>
<organism evidence="2 3">
    <name type="scientific">Paenibacillus sediminis</name>
    <dbReference type="NCBI Taxonomy" id="664909"/>
    <lineage>
        <taxon>Bacteria</taxon>
        <taxon>Bacillati</taxon>
        <taxon>Bacillota</taxon>
        <taxon>Bacilli</taxon>
        <taxon>Bacillales</taxon>
        <taxon>Paenibacillaceae</taxon>
        <taxon>Paenibacillus</taxon>
    </lineage>
</organism>
<comment type="caution">
    <text evidence="2">The sequence shown here is derived from an EMBL/GenBank/DDBJ whole genome shotgun (WGS) entry which is preliminary data.</text>
</comment>
<name>A0ABS4GZ92_9BACL</name>
<evidence type="ECO:0000313" key="3">
    <source>
        <dbReference type="Proteomes" id="UP001519273"/>
    </source>
</evidence>
<reference evidence="2 3" key="1">
    <citation type="submission" date="2021-03" db="EMBL/GenBank/DDBJ databases">
        <title>Genomic Encyclopedia of Type Strains, Phase IV (KMG-IV): sequencing the most valuable type-strain genomes for metagenomic binning, comparative biology and taxonomic classification.</title>
        <authorList>
            <person name="Goeker M."/>
        </authorList>
    </citation>
    <scope>NUCLEOTIDE SEQUENCE [LARGE SCALE GENOMIC DNA]</scope>
    <source>
        <strain evidence="2 3">DSM 23491</strain>
    </source>
</reference>
<gene>
    <name evidence="2" type="ORF">J2Z20_000457</name>
</gene>
<dbReference type="EMBL" id="JAGGKP010000001">
    <property type="protein sequence ID" value="MBP1935596.1"/>
    <property type="molecule type" value="Genomic_DNA"/>
</dbReference>
<sequence length="69" mass="7448">MPTQSGRRKPAANGIVEHLAGVETFSGGQDAFRFEACTSLPSSDTKVDTASKDKHRHGRDASDIRTLYA</sequence>
<accession>A0ABS4GZ92</accession>
<evidence type="ECO:0000256" key="1">
    <source>
        <dbReference type="SAM" id="MobiDB-lite"/>
    </source>
</evidence>
<dbReference type="RefSeq" id="WP_209844981.1">
    <property type="nucleotide sequence ID" value="NZ_CBCRVE010000001.1"/>
</dbReference>
<proteinExistence type="predicted"/>
<keyword evidence="3" id="KW-1185">Reference proteome</keyword>